<accession>A0ACD1A8X1</accession>
<evidence type="ECO:0000313" key="2">
    <source>
        <dbReference type="Proteomes" id="UP000594014"/>
    </source>
</evidence>
<sequence>MIIPENIWQAHSFECSCGQVHSQPIKDISITKGALDKLGAVKENLGETYNKGFIIIDSLLNELIGDKIKAALDQGGILYSLCLFDSPQVLPNETSIVKIMADLDDTIDFMIAVGSGAVNDLARFISSRCRIPYISIPTAASMDGYSAEVSLLVLNGIKKTLNATHPTAIYADTSILKNAPPKLVAAGFGDLICKKTAAFDWRISNLINGESYCQNTVDVVDQIVEKTANNALKISERDETAIKDLAEGLMLSGIAMHWVGKSRPAAGAEHHLAHFIGMKAMMKNHPVHLHGIEVAVMTLVMIEVYHEILSRDFRNIDINVIYENSLDKDAYEKRILEVFKDSAPQIFKENENKIFEKEAWLAHAQKVKESMPQIKEELIPRIPDAQRIISVLTSMGAPAKPEELGLTEEDLKEAILYAKEVRNKYTILDAAEYLGCLEDVAEKVAAKMSR</sequence>
<evidence type="ECO:0000313" key="1">
    <source>
        <dbReference type="EMBL" id="QOX62818.1"/>
    </source>
</evidence>
<keyword evidence="2" id="KW-1185">Reference proteome</keyword>
<dbReference type="Proteomes" id="UP000594014">
    <property type="component" value="Chromosome"/>
</dbReference>
<reference evidence="1" key="1">
    <citation type="submission" date="2019-08" db="EMBL/GenBank/DDBJ databases">
        <title>Genome sequence of Clostridiales bacterium MT110.</title>
        <authorList>
            <person name="Cao J."/>
        </authorList>
    </citation>
    <scope>NUCLEOTIDE SEQUENCE</scope>
    <source>
        <strain evidence="1">MT110</strain>
    </source>
</reference>
<gene>
    <name evidence="1" type="ORF">FRZ06_05385</name>
</gene>
<protein>
    <submittedName>
        <fullName evidence="1">Sn-glycerol-1-phosphate dehydrogenase</fullName>
    </submittedName>
</protein>
<organism evidence="1 2">
    <name type="scientific">Anoxybacterium hadale</name>
    <dbReference type="NCBI Taxonomy" id="3408580"/>
    <lineage>
        <taxon>Bacteria</taxon>
        <taxon>Bacillati</taxon>
        <taxon>Bacillota</taxon>
        <taxon>Clostridia</taxon>
        <taxon>Peptostreptococcales</taxon>
        <taxon>Anaerovoracaceae</taxon>
        <taxon>Anoxybacterium</taxon>
    </lineage>
</organism>
<name>A0ACD1A8X1_9FIRM</name>
<proteinExistence type="predicted"/>
<dbReference type="EMBL" id="CP042469">
    <property type="protein sequence ID" value="QOX62818.1"/>
    <property type="molecule type" value="Genomic_DNA"/>
</dbReference>